<dbReference type="SUPFAM" id="SSF90123">
    <property type="entry name" value="ABC transporter transmembrane region"/>
    <property type="match status" value="1"/>
</dbReference>
<protein>
    <recommendedName>
        <fullName evidence="12">ABC transporter</fullName>
    </recommendedName>
</protein>
<dbReference type="EMBL" id="CP014924">
    <property type="protein sequence ID" value="ANZ66574.1"/>
    <property type="molecule type" value="Genomic_DNA"/>
</dbReference>
<evidence type="ECO:0000256" key="4">
    <source>
        <dbReference type="ARBA" id="ARBA00022840"/>
    </source>
</evidence>
<evidence type="ECO:0000256" key="5">
    <source>
        <dbReference type="ARBA" id="ARBA00022989"/>
    </source>
</evidence>
<dbReference type="SMART" id="SM00382">
    <property type="entry name" value="AAA"/>
    <property type="match status" value="1"/>
</dbReference>
<dbReference type="AlphaFoldDB" id="A0A1B2IWV6"/>
<evidence type="ECO:0000259" key="9">
    <source>
        <dbReference type="PROSITE" id="PS50929"/>
    </source>
</evidence>
<dbReference type="RefSeq" id="WP_083215483.1">
    <property type="nucleotide sequence ID" value="NZ_CP014912.1"/>
</dbReference>
<keyword evidence="2 7" id="KW-0812">Transmembrane</keyword>
<dbReference type="GO" id="GO:0005524">
    <property type="term" value="F:ATP binding"/>
    <property type="evidence" value="ECO:0007669"/>
    <property type="project" value="UniProtKB-KW"/>
</dbReference>
<accession>A0A1B2IWV6</accession>
<dbReference type="PANTHER" id="PTHR43394:SF1">
    <property type="entry name" value="ATP-BINDING CASSETTE SUB-FAMILY B MEMBER 10, MITOCHONDRIAL"/>
    <property type="match status" value="1"/>
</dbReference>
<dbReference type="Proteomes" id="UP000093267">
    <property type="component" value="Chromosome"/>
</dbReference>
<proteinExistence type="predicted"/>
<evidence type="ECO:0000313" key="11">
    <source>
        <dbReference type="Proteomes" id="UP000093267"/>
    </source>
</evidence>
<keyword evidence="4" id="KW-0067">ATP-binding</keyword>
<dbReference type="InterPro" id="IPR017871">
    <property type="entry name" value="ABC_transporter-like_CS"/>
</dbReference>
<sequence>MYFIKELIEKHKFLMICSLCLIIIYSFNGVLISSLVYYAGKFNAHTSLKSVLIYLVLALAAWGVIYFAQFLLSVVQSKVIKEVNISLKGEVITNTWFANGKHENSADIISLLMNDFKLLETNYLTEFFEIIENLFLLIVSLAYMLILNRLVALVFIAFSFLPLVTPILFSKRLNLAASNWTKKNDALITKVKDFYQGYSTFRTYGVQKRIYSILYGRVVDVEDGQYHLSVRQSGAQLAGSLVAGIGFIVPFSIGCLLIISTNSFTFTTLLAIFLANDRVISPVMSMVSSFNQMESTATIRKKILQIINKKPSLYERNDSSSEPQSDNEESKFEARNMYFRISESKSISFDLKVNNTDKILIFGESGIGKSTLLKTLNGDVNADSGNYIEIKNNDAIVRNPTEDVAYINQNPYIYKANIADNISLFNSEAQLDKLKSAFTEARLTTDYELSDMFQINLGENGSMLSGGQRQKVEVARALFANKSLILADEVTANLDSENAKEIRNLLFRLSQPVIEVAHHYDINDKRYTKIYNLQNNGTLVQIK</sequence>
<dbReference type="GO" id="GO:0016887">
    <property type="term" value="F:ATP hydrolysis activity"/>
    <property type="evidence" value="ECO:0007669"/>
    <property type="project" value="InterPro"/>
</dbReference>
<evidence type="ECO:0000256" key="6">
    <source>
        <dbReference type="ARBA" id="ARBA00023136"/>
    </source>
</evidence>
<feature type="transmembrane region" description="Helical" evidence="7">
    <location>
        <begin position="150"/>
        <end position="169"/>
    </location>
</feature>
<name>A0A1B2IWV6_9LACO</name>
<dbReference type="InterPro" id="IPR027417">
    <property type="entry name" value="P-loop_NTPase"/>
</dbReference>
<feature type="transmembrane region" description="Helical" evidence="7">
    <location>
        <begin position="12"/>
        <end position="39"/>
    </location>
</feature>
<keyword evidence="6 7" id="KW-0472">Membrane</keyword>
<evidence type="ECO:0000259" key="8">
    <source>
        <dbReference type="PROSITE" id="PS50893"/>
    </source>
</evidence>
<dbReference type="InterPro" id="IPR036640">
    <property type="entry name" value="ABC1_TM_sf"/>
</dbReference>
<keyword evidence="3" id="KW-0547">Nucleotide-binding</keyword>
<dbReference type="SUPFAM" id="SSF52540">
    <property type="entry name" value="P-loop containing nucleoside triphosphate hydrolases"/>
    <property type="match status" value="1"/>
</dbReference>
<dbReference type="GO" id="GO:0015421">
    <property type="term" value="F:ABC-type oligopeptide transporter activity"/>
    <property type="evidence" value="ECO:0007669"/>
    <property type="project" value="TreeGrafter"/>
</dbReference>
<gene>
    <name evidence="10" type="ORF">AYR63_05115</name>
</gene>
<dbReference type="STRING" id="240427.AYR62_14120"/>
<evidence type="ECO:0000256" key="2">
    <source>
        <dbReference type="ARBA" id="ARBA00022692"/>
    </source>
</evidence>
<reference evidence="10 11" key="1">
    <citation type="submission" date="2016-03" db="EMBL/GenBank/DDBJ databases">
        <title>Pediococcus and Lactobacillus from brewery environment - whole genome sequencing and assembly.</title>
        <authorList>
            <person name="Behr J."/>
            <person name="Geissler A.J."/>
            <person name="Vogel R.F."/>
        </authorList>
    </citation>
    <scope>NUCLEOTIDE SEQUENCE [LARGE SCALE GENOMIC DNA]</scope>
    <source>
        <strain evidence="10 11">TMW 1.1995</strain>
    </source>
</reference>
<dbReference type="KEGG" id="lpd:AYR62_14120"/>
<dbReference type="Gene3D" id="1.20.1560.10">
    <property type="entry name" value="ABC transporter type 1, transmembrane domain"/>
    <property type="match status" value="1"/>
</dbReference>
<evidence type="ECO:0008006" key="12">
    <source>
        <dbReference type="Google" id="ProtNLM"/>
    </source>
</evidence>
<organism evidence="10 11">
    <name type="scientific">Secundilactobacillus paracollinoides</name>
    <dbReference type="NCBI Taxonomy" id="240427"/>
    <lineage>
        <taxon>Bacteria</taxon>
        <taxon>Bacillati</taxon>
        <taxon>Bacillota</taxon>
        <taxon>Bacilli</taxon>
        <taxon>Lactobacillales</taxon>
        <taxon>Lactobacillaceae</taxon>
        <taxon>Secundilactobacillus</taxon>
    </lineage>
</organism>
<dbReference type="InterPro" id="IPR003439">
    <property type="entry name" value="ABC_transporter-like_ATP-bd"/>
</dbReference>
<dbReference type="OrthoDB" id="1672195at2"/>
<evidence type="ECO:0000256" key="1">
    <source>
        <dbReference type="ARBA" id="ARBA00004651"/>
    </source>
</evidence>
<dbReference type="Gene3D" id="3.40.50.300">
    <property type="entry name" value="P-loop containing nucleotide triphosphate hydrolases"/>
    <property type="match status" value="1"/>
</dbReference>
<feature type="transmembrane region" description="Helical" evidence="7">
    <location>
        <begin position="123"/>
        <end position="144"/>
    </location>
</feature>
<dbReference type="PROSITE" id="PS00211">
    <property type="entry name" value="ABC_TRANSPORTER_1"/>
    <property type="match status" value="1"/>
</dbReference>
<evidence type="ECO:0000256" key="3">
    <source>
        <dbReference type="ARBA" id="ARBA00022741"/>
    </source>
</evidence>
<keyword evidence="5 7" id="KW-1133">Transmembrane helix</keyword>
<keyword evidence="11" id="KW-1185">Reference proteome</keyword>
<dbReference type="Pfam" id="PF00005">
    <property type="entry name" value="ABC_tran"/>
    <property type="match status" value="1"/>
</dbReference>
<feature type="domain" description="ABC transporter" evidence="8">
    <location>
        <begin position="332"/>
        <end position="542"/>
    </location>
</feature>
<dbReference type="InterPro" id="IPR011527">
    <property type="entry name" value="ABC1_TM_dom"/>
</dbReference>
<dbReference type="PROSITE" id="PS50929">
    <property type="entry name" value="ABC_TM1F"/>
    <property type="match status" value="1"/>
</dbReference>
<evidence type="ECO:0000256" key="7">
    <source>
        <dbReference type="SAM" id="Phobius"/>
    </source>
</evidence>
<dbReference type="InterPro" id="IPR039421">
    <property type="entry name" value="Type_1_exporter"/>
</dbReference>
<feature type="transmembrane region" description="Helical" evidence="7">
    <location>
        <begin position="51"/>
        <end position="72"/>
    </location>
</feature>
<feature type="domain" description="ABC transmembrane type-1" evidence="9">
    <location>
        <begin position="13"/>
        <end position="295"/>
    </location>
</feature>
<dbReference type="GO" id="GO:0005886">
    <property type="term" value="C:plasma membrane"/>
    <property type="evidence" value="ECO:0007669"/>
    <property type="project" value="UniProtKB-SubCell"/>
</dbReference>
<dbReference type="PANTHER" id="PTHR43394">
    <property type="entry name" value="ATP-DEPENDENT PERMEASE MDL1, MITOCHONDRIAL"/>
    <property type="match status" value="1"/>
</dbReference>
<evidence type="ECO:0000313" key="10">
    <source>
        <dbReference type="EMBL" id="ANZ66574.1"/>
    </source>
</evidence>
<feature type="transmembrane region" description="Helical" evidence="7">
    <location>
        <begin position="237"/>
        <end position="259"/>
    </location>
</feature>
<dbReference type="InterPro" id="IPR003593">
    <property type="entry name" value="AAA+_ATPase"/>
</dbReference>
<dbReference type="PROSITE" id="PS50893">
    <property type="entry name" value="ABC_TRANSPORTER_2"/>
    <property type="match status" value="1"/>
</dbReference>
<comment type="subcellular location">
    <subcellularLocation>
        <location evidence="1">Cell membrane</location>
        <topology evidence="1">Multi-pass membrane protein</topology>
    </subcellularLocation>
</comment>